<protein>
    <submittedName>
        <fullName evidence="1">Uncharacterized protein</fullName>
    </submittedName>
</protein>
<comment type="caution">
    <text evidence="1">The sequence shown here is derived from an EMBL/GenBank/DDBJ whole genome shotgun (WGS) entry which is preliminary data.</text>
</comment>
<gene>
    <name evidence="1" type="ORF">KIN20_020491</name>
</gene>
<reference evidence="1" key="1">
    <citation type="submission" date="2021-06" db="EMBL/GenBank/DDBJ databases">
        <title>Parelaphostrongylus tenuis whole genome reference sequence.</title>
        <authorList>
            <person name="Garwood T.J."/>
            <person name="Larsen P.A."/>
            <person name="Fountain-Jones N.M."/>
            <person name="Garbe J.R."/>
            <person name="Macchietto M.G."/>
            <person name="Kania S.A."/>
            <person name="Gerhold R.W."/>
            <person name="Richards J.E."/>
            <person name="Wolf T.M."/>
        </authorList>
    </citation>
    <scope>NUCLEOTIDE SEQUENCE</scope>
    <source>
        <strain evidence="1">MNPRO001-30</strain>
        <tissue evidence="1">Meninges</tissue>
    </source>
</reference>
<evidence type="ECO:0000313" key="2">
    <source>
        <dbReference type="Proteomes" id="UP001196413"/>
    </source>
</evidence>
<accession>A0AAD5MMJ0</accession>
<sequence>MDHLGLTAHRHGYDRFVDIIDPNQTQDIHYEEVCFIFGGLANVSTDPKQNITVYLDDFFSLDIRVPVGSQQWEEQVVRHTNQS</sequence>
<dbReference type="EMBL" id="JAHQIW010004153">
    <property type="protein sequence ID" value="KAJ1361275.1"/>
    <property type="molecule type" value="Genomic_DNA"/>
</dbReference>
<name>A0AAD5MMJ0_PARTN</name>
<keyword evidence="2" id="KW-1185">Reference proteome</keyword>
<evidence type="ECO:0000313" key="1">
    <source>
        <dbReference type="EMBL" id="KAJ1361275.1"/>
    </source>
</evidence>
<organism evidence="1 2">
    <name type="scientific">Parelaphostrongylus tenuis</name>
    <name type="common">Meningeal worm</name>
    <dbReference type="NCBI Taxonomy" id="148309"/>
    <lineage>
        <taxon>Eukaryota</taxon>
        <taxon>Metazoa</taxon>
        <taxon>Ecdysozoa</taxon>
        <taxon>Nematoda</taxon>
        <taxon>Chromadorea</taxon>
        <taxon>Rhabditida</taxon>
        <taxon>Rhabditina</taxon>
        <taxon>Rhabditomorpha</taxon>
        <taxon>Strongyloidea</taxon>
        <taxon>Metastrongylidae</taxon>
        <taxon>Parelaphostrongylus</taxon>
    </lineage>
</organism>
<dbReference type="Proteomes" id="UP001196413">
    <property type="component" value="Unassembled WGS sequence"/>
</dbReference>
<dbReference type="AlphaFoldDB" id="A0AAD5MMJ0"/>
<proteinExistence type="predicted"/>